<dbReference type="InterPro" id="IPR000873">
    <property type="entry name" value="AMP-dep_synth/lig_dom"/>
</dbReference>
<comment type="caution">
    <text evidence="5">The sequence shown here is derived from an EMBL/GenBank/DDBJ whole genome shotgun (WGS) entry which is preliminary data.</text>
</comment>
<feature type="domain" description="Carrier" evidence="4">
    <location>
        <begin position="486"/>
        <end position="561"/>
    </location>
</feature>
<dbReference type="InterPro" id="IPR006162">
    <property type="entry name" value="Ppantetheine_attach_site"/>
</dbReference>
<keyword evidence="1" id="KW-0596">Phosphopantetheine</keyword>
<protein>
    <submittedName>
        <fullName evidence="5">AMP-binding enzyme</fullName>
    </submittedName>
</protein>
<dbReference type="Proteomes" id="UP000237846">
    <property type="component" value="Unassembled WGS sequence"/>
</dbReference>
<dbReference type="SMART" id="SM00823">
    <property type="entry name" value="PKS_PP"/>
    <property type="match status" value="1"/>
</dbReference>
<evidence type="ECO:0000259" key="4">
    <source>
        <dbReference type="PROSITE" id="PS50075"/>
    </source>
</evidence>
<organism evidence="5 6">
    <name type="scientific">Allonocardiopsis opalescens</name>
    <dbReference type="NCBI Taxonomy" id="1144618"/>
    <lineage>
        <taxon>Bacteria</taxon>
        <taxon>Bacillati</taxon>
        <taxon>Actinomycetota</taxon>
        <taxon>Actinomycetes</taxon>
        <taxon>Streptosporangiales</taxon>
        <taxon>Allonocardiopsis</taxon>
    </lineage>
</organism>
<dbReference type="InterPro" id="IPR036736">
    <property type="entry name" value="ACP-like_sf"/>
</dbReference>
<dbReference type="Gene3D" id="1.10.1200.10">
    <property type="entry name" value="ACP-like"/>
    <property type="match status" value="1"/>
</dbReference>
<dbReference type="InterPro" id="IPR009081">
    <property type="entry name" value="PP-bd_ACP"/>
</dbReference>
<evidence type="ECO:0000256" key="3">
    <source>
        <dbReference type="SAM" id="MobiDB-lite"/>
    </source>
</evidence>
<dbReference type="InterPro" id="IPR042099">
    <property type="entry name" value="ANL_N_sf"/>
</dbReference>
<name>A0A2T0PYB0_9ACTN</name>
<keyword evidence="2" id="KW-0597">Phosphoprotein</keyword>
<feature type="region of interest" description="Disordered" evidence="3">
    <location>
        <begin position="302"/>
        <end position="341"/>
    </location>
</feature>
<dbReference type="Gene3D" id="3.40.50.12780">
    <property type="entry name" value="N-terminal domain of ligase-like"/>
    <property type="match status" value="1"/>
</dbReference>
<dbReference type="InterPro" id="IPR020806">
    <property type="entry name" value="PKS_PP-bd"/>
</dbReference>
<dbReference type="SUPFAM" id="SSF56801">
    <property type="entry name" value="Acetyl-CoA synthetase-like"/>
    <property type="match status" value="1"/>
</dbReference>
<dbReference type="PANTHER" id="PTHR45527">
    <property type="entry name" value="NONRIBOSOMAL PEPTIDE SYNTHETASE"/>
    <property type="match status" value="1"/>
</dbReference>
<gene>
    <name evidence="5" type="ORF">CLV72_10725</name>
</gene>
<dbReference type="RefSeq" id="WP_106249736.1">
    <property type="nucleotide sequence ID" value="NZ_PVZC01000007.1"/>
</dbReference>
<evidence type="ECO:0000256" key="1">
    <source>
        <dbReference type="ARBA" id="ARBA00022450"/>
    </source>
</evidence>
<dbReference type="Pfam" id="PF00550">
    <property type="entry name" value="PP-binding"/>
    <property type="match status" value="1"/>
</dbReference>
<dbReference type="GO" id="GO:0043041">
    <property type="term" value="P:amino acid activation for nonribosomal peptide biosynthetic process"/>
    <property type="evidence" value="ECO:0007669"/>
    <property type="project" value="TreeGrafter"/>
</dbReference>
<keyword evidence="6" id="KW-1185">Reference proteome</keyword>
<proteinExistence type="predicted"/>
<evidence type="ECO:0000313" key="6">
    <source>
        <dbReference type="Proteomes" id="UP000237846"/>
    </source>
</evidence>
<sequence length="569" mass="59409">MTDDRFAAAPTVVALMLARARATPDATAVRRGGETLSYRGLAAAALRIAGRITALELPPESAVAVLLRRRAALPAALLGVMAAGHAPLFLTEEYPRHDLPRLLAGVPLALCEDGFPPPPGPLRALELSSALEGPAAPVDTLPVLSPGRLACVLHTAVESAQVAVDHGALLARLRALSAALPFGPADRLLALAPLSLAPSAVELLLPPASGACLELVDSADTVDAARLAEVVERVRPTVLHATPTCWHALLDSGWVPGPELAAVSSGEPLPAGIAARLAADARCVVSAYGQAETLMWTSLHRTAGEGPRTGTALPGTTLRVLGRGPENQRPGEGSAPDEPGELAVGGVGLARGYLGRPGRTAAAFEPDPCGEPGARRFRTGELARVRSDGSLEFAGRPHDTWDGVRFFDVERVLGGVEGVARCVVLPGDPGLTAHLVAEPGWRHADLREAAAALGTGCEVVVHAALSAGPDGRVDRLRLLSVRPARPARTHEERVIAEIWAELLDLPDPPAETNLFELGGHSMTVIKLAARLQRAFGLSIPVADLFDHATIAQQAELMERLYEEQLSGLS</sequence>
<dbReference type="PANTHER" id="PTHR45527:SF1">
    <property type="entry name" value="FATTY ACID SYNTHASE"/>
    <property type="match status" value="1"/>
</dbReference>
<dbReference type="PROSITE" id="PS50075">
    <property type="entry name" value="CARRIER"/>
    <property type="match status" value="1"/>
</dbReference>
<dbReference type="GO" id="GO:0044550">
    <property type="term" value="P:secondary metabolite biosynthetic process"/>
    <property type="evidence" value="ECO:0007669"/>
    <property type="project" value="TreeGrafter"/>
</dbReference>
<dbReference type="GO" id="GO:0031177">
    <property type="term" value="F:phosphopantetheine binding"/>
    <property type="evidence" value="ECO:0007669"/>
    <property type="project" value="InterPro"/>
</dbReference>
<dbReference type="OrthoDB" id="3802848at2"/>
<dbReference type="PROSITE" id="PS00012">
    <property type="entry name" value="PHOSPHOPANTETHEINE"/>
    <property type="match status" value="1"/>
</dbReference>
<accession>A0A2T0PYB0</accession>
<dbReference type="Pfam" id="PF00501">
    <property type="entry name" value="AMP-binding"/>
    <property type="match status" value="2"/>
</dbReference>
<dbReference type="EMBL" id="PVZC01000007">
    <property type="protein sequence ID" value="PRX96502.1"/>
    <property type="molecule type" value="Genomic_DNA"/>
</dbReference>
<evidence type="ECO:0000313" key="5">
    <source>
        <dbReference type="EMBL" id="PRX96502.1"/>
    </source>
</evidence>
<dbReference type="AlphaFoldDB" id="A0A2T0PYB0"/>
<dbReference type="GO" id="GO:0005737">
    <property type="term" value="C:cytoplasm"/>
    <property type="evidence" value="ECO:0007669"/>
    <property type="project" value="TreeGrafter"/>
</dbReference>
<evidence type="ECO:0000256" key="2">
    <source>
        <dbReference type="ARBA" id="ARBA00022553"/>
    </source>
</evidence>
<dbReference type="SUPFAM" id="SSF47336">
    <property type="entry name" value="ACP-like"/>
    <property type="match status" value="1"/>
</dbReference>
<reference evidence="5 6" key="1">
    <citation type="submission" date="2018-03" db="EMBL/GenBank/DDBJ databases">
        <title>Genomic Encyclopedia of Archaeal and Bacterial Type Strains, Phase II (KMG-II): from individual species to whole genera.</title>
        <authorList>
            <person name="Goeker M."/>
        </authorList>
    </citation>
    <scope>NUCLEOTIDE SEQUENCE [LARGE SCALE GENOMIC DNA]</scope>
    <source>
        <strain evidence="5 6">DSM 45601</strain>
    </source>
</reference>